<organism evidence="2 3">
    <name type="scientific">Scytalidium lignicola</name>
    <name type="common">Hyphomycete</name>
    <dbReference type="NCBI Taxonomy" id="5539"/>
    <lineage>
        <taxon>Eukaryota</taxon>
        <taxon>Fungi</taxon>
        <taxon>Dikarya</taxon>
        <taxon>Ascomycota</taxon>
        <taxon>Pezizomycotina</taxon>
        <taxon>Leotiomycetes</taxon>
        <taxon>Leotiomycetes incertae sedis</taxon>
        <taxon>Scytalidium</taxon>
    </lineage>
</organism>
<evidence type="ECO:0000256" key="1">
    <source>
        <dbReference type="SAM" id="MobiDB-lite"/>
    </source>
</evidence>
<keyword evidence="3" id="KW-1185">Reference proteome</keyword>
<proteinExistence type="predicted"/>
<dbReference type="AlphaFoldDB" id="A0A3E2HA81"/>
<dbReference type="EMBL" id="NCSJ02000110">
    <property type="protein sequence ID" value="RFU30061.1"/>
    <property type="molecule type" value="Genomic_DNA"/>
</dbReference>
<evidence type="ECO:0000313" key="3">
    <source>
        <dbReference type="Proteomes" id="UP000258309"/>
    </source>
</evidence>
<feature type="non-terminal residue" evidence="2">
    <location>
        <position position="197"/>
    </location>
</feature>
<evidence type="ECO:0000313" key="2">
    <source>
        <dbReference type="EMBL" id="RFU30061.1"/>
    </source>
</evidence>
<accession>A0A3E2HA81</accession>
<sequence>MAPKNPQEILPYHDSTTGTLKYAPNPNSNLNDDISVADQPLITPSERLGVSASDDAGQRFTATGRPMPQFKQSGLLSLGADMCSAPTQFLPTKYTDESIIPGIVVDYEVSGGNDEEKSKSKRSSFLSRLKGEPLPSKNSKPTKVVYMPRGEYLKHFARDSNGEYSGTEPFKRWTEVELEETYGKYRPATSGKNAGRR</sequence>
<reference evidence="2 3" key="1">
    <citation type="submission" date="2018-05" db="EMBL/GenBank/DDBJ databases">
        <title>Draft genome sequence of Scytalidium lignicola DSM 105466, a ubiquitous saprotrophic fungus.</title>
        <authorList>
            <person name="Buettner E."/>
            <person name="Gebauer A.M."/>
            <person name="Hofrichter M."/>
            <person name="Liers C."/>
            <person name="Kellner H."/>
        </authorList>
    </citation>
    <scope>NUCLEOTIDE SEQUENCE [LARGE SCALE GENOMIC DNA]</scope>
    <source>
        <strain evidence="2 3">DSM 105466</strain>
    </source>
</reference>
<feature type="region of interest" description="Disordered" evidence="1">
    <location>
        <begin position="45"/>
        <end position="68"/>
    </location>
</feature>
<protein>
    <submittedName>
        <fullName evidence="2">Uncharacterized protein</fullName>
    </submittedName>
</protein>
<dbReference type="Proteomes" id="UP000258309">
    <property type="component" value="Unassembled WGS sequence"/>
</dbReference>
<dbReference type="OrthoDB" id="4158258at2759"/>
<name>A0A3E2HA81_SCYLI</name>
<gene>
    <name evidence="2" type="ORF">B7463_g6274</name>
</gene>
<feature type="region of interest" description="Disordered" evidence="1">
    <location>
        <begin position="110"/>
        <end position="143"/>
    </location>
</feature>
<comment type="caution">
    <text evidence="2">The sequence shown here is derived from an EMBL/GenBank/DDBJ whole genome shotgun (WGS) entry which is preliminary data.</text>
</comment>
<feature type="non-terminal residue" evidence="2">
    <location>
        <position position="1"/>
    </location>
</feature>